<feature type="signal peptide" evidence="7">
    <location>
        <begin position="1"/>
        <end position="25"/>
    </location>
</feature>
<evidence type="ECO:0000256" key="3">
    <source>
        <dbReference type="ARBA" id="ARBA00022729"/>
    </source>
</evidence>
<dbReference type="EMBL" id="JBEUOH010000015">
    <property type="protein sequence ID" value="KAL0878540.1"/>
    <property type="molecule type" value="Genomic_DNA"/>
</dbReference>
<feature type="chain" id="PRO_5044722762" description="Cation-dependent mannose-6-phosphate receptor" evidence="7">
    <location>
        <begin position="26"/>
        <end position="281"/>
    </location>
</feature>
<name>A0ABD0ST03_LOXSC</name>
<dbReference type="GO" id="GO:0000139">
    <property type="term" value="C:Golgi membrane"/>
    <property type="evidence" value="ECO:0007669"/>
    <property type="project" value="UniProtKB-SubCell"/>
</dbReference>
<dbReference type="PANTHER" id="PTHR15071:SF0">
    <property type="entry name" value="MANNOSE 6-PHOSPHATE RECEPTOR-LIKE PROTEIN 1"/>
    <property type="match status" value="1"/>
</dbReference>
<proteinExistence type="predicted"/>
<dbReference type="Proteomes" id="UP001549920">
    <property type="component" value="Unassembled WGS sequence"/>
</dbReference>
<keyword evidence="3 7" id="KW-0732">Signal</keyword>
<evidence type="ECO:0000256" key="5">
    <source>
        <dbReference type="ARBA" id="ARBA00023136"/>
    </source>
</evidence>
<dbReference type="EMBL" id="JBEDNZ010000015">
    <property type="protein sequence ID" value="KAL0828867.1"/>
    <property type="molecule type" value="Genomic_DNA"/>
</dbReference>
<dbReference type="InterPro" id="IPR018939">
    <property type="entry name" value="Autophagy-rel_prot_27"/>
</dbReference>
<evidence type="ECO:0000313" key="8">
    <source>
        <dbReference type="EMBL" id="KAL0828867.1"/>
    </source>
</evidence>
<dbReference type="PANTHER" id="PTHR15071">
    <property type="entry name" value="MANNOSE-6-PHOSPHATE RECEPTOR FAMILY MEMBER"/>
    <property type="match status" value="1"/>
</dbReference>
<keyword evidence="10" id="KW-1185">Reference proteome</keyword>
<organism evidence="8 11">
    <name type="scientific">Loxostege sticticalis</name>
    <name type="common">Beet webworm moth</name>
    <dbReference type="NCBI Taxonomy" id="481309"/>
    <lineage>
        <taxon>Eukaryota</taxon>
        <taxon>Metazoa</taxon>
        <taxon>Ecdysozoa</taxon>
        <taxon>Arthropoda</taxon>
        <taxon>Hexapoda</taxon>
        <taxon>Insecta</taxon>
        <taxon>Pterygota</taxon>
        <taxon>Neoptera</taxon>
        <taxon>Endopterygota</taxon>
        <taxon>Lepidoptera</taxon>
        <taxon>Glossata</taxon>
        <taxon>Ditrysia</taxon>
        <taxon>Pyraloidea</taxon>
        <taxon>Crambidae</taxon>
        <taxon>Pyraustinae</taxon>
        <taxon>Loxostege</taxon>
    </lineage>
</organism>
<evidence type="ECO:0000256" key="4">
    <source>
        <dbReference type="ARBA" id="ARBA00022989"/>
    </source>
</evidence>
<evidence type="ECO:0000313" key="10">
    <source>
        <dbReference type="Proteomes" id="UP001549920"/>
    </source>
</evidence>
<keyword evidence="4 6" id="KW-1133">Transmembrane helix</keyword>
<evidence type="ECO:0000256" key="6">
    <source>
        <dbReference type="SAM" id="Phobius"/>
    </source>
</evidence>
<evidence type="ECO:0000313" key="9">
    <source>
        <dbReference type="EMBL" id="KAL0878540.1"/>
    </source>
</evidence>
<sequence>MAVINNYLGFAFVFLVFLGPFECSADICEQRGPCKCVYPNGTGVDLSPSVLPSGFYPVSYYKPTYNAAEVAKYELQTYYFHPCADVSLNVSVNSCNRPMTIYRESYTLNKTAGTGVGATFNLTSTNCEYLGDKADANFTSGNTGPAITFHNGPSTTTVLLICSDSASQLHTYNMDEPNAGILAFYSKDACLKQLEEPGRSFGSTLLIIFFSFVIFYLVLGVCTKKFLMGATGVEVIPNLGFWTDLPNLVKDGWAFAIRGFRLPTRGVGPVGPADPNSYDSI</sequence>
<protein>
    <recommendedName>
        <fullName evidence="12">Cation-dependent mannose-6-phosphate receptor</fullName>
    </recommendedName>
</protein>
<comment type="caution">
    <text evidence="8">The sequence shown here is derived from an EMBL/GenBank/DDBJ whole genome shotgun (WGS) entry which is preliminary data.</text>
</comment>
<dbReference type="AlphaFoldDB" id="A0ABD0ST03"/>
<evidence type="ECO:0008006" key="12">
    <source>
        <dbReference type="Google" id="ProtNLM"/>
    </source>
</evidence>
<accession>A0ABD0ST03</accession>
<keyword evidence="2 6" id="KW-0812">Transmembrane</keyword>
<evidence type="ECO:0000256" key="7">
    <source>
        <dbReference type="SAM" id="SignalP"/>
    </source>
</evidence>
<evidence type="ECO:0000256" key="2">
    <source>
        <dbReference type="ARBA" id="ARBA00022692"/>
    </source>
</evidence>
<comment type="subcellular location">
    <subcellularLocation>
        <location evidence="1">Membrane</location>
        <topology evidence="1">Single-pass membrane protein</topology>
    </subcellularLocation>
</comment>
<evidence type="ECO:0000256" key="1">
    <source>
        <dbReference type="ARBA" id="ARBA00004167"/>
    </source>
</evidence>
<dbReference type="Proteomes" id="UP001549921">
    <property type="component" value="Unassembled WGS sequence"/>
</dbReference>
<evidence type="ECO:0000313" key="11">
    <source>
        <dbReference type="Proteomes" id="UP001549921"/>
    </source>
</evidence>
<feature type="transmembrane region" description="Helical" evidence="6">
    <location>
        <begin position="200"/>
        <end position="219"/>
    </location>
</feature>
<reference evidence="10 11" key="1">
    <citation type="submission" date="2024-06" db="EMBL/GenBank/DDBJ databases">
        <title>A chromosome-level genome assembly of beet webworm, Loxostege sticticalis.</title>
        <authorList>
            <person name="Zhang Y."/>
        </authorList>
    </citation>
    <scope>NUCLEOTIDE SEQUENCE [LARGE SCALE GENOMIC DNA]</scope>
    <source>
        <strain evidence="9">AQ026</strain>
        <strain evidence="8">AQ028</strain>
        <tissue evidence="8">Male pupae</tissue>
        <tissue evidence="9">Whole body</tissue>
    </source>
</reference>
<dbReference type="Pfam" id="PF09451">
    <property type="entry name" value="ATG27"/>
    <property type="match status" value="1"/>
</dbReference>
<keyword evidence="5 6" id="KW-0472">Membrane</keyword>
<gene>
    <name evidence="9" type="ORF">ABMA27_003628</name>
    <name evidence="8" type="ORF">ABMA28_003775</name>
</gene>